<comment type="pathway">
    <text evidence="9">Protein modification; lipoprotein biosynthesis (signal peptide cleavage).</text>
</comment>
<feature type="transmembrane region" description="Helical" evidence="9">
    <location>
        <begin position="134"/>
        <end position="159"/>
    </location>
</feature>
<dbReference type="PROSITE" id="PS00855">
    <property type="entry name" value="SPASE_II"/>
    <property type="match status" value="1"/>
</dbReference>
<dbReference type="Pfam" id="PF01252">
    <property type="entry name" value="Peptidase_A8"/>
    <property type="match status" value="1"/>
</dbReference>
<dbReference type="GO" id="GO:0006508">
    <property type="term" value="P:proteolysis"/>
    <property type="evidence" value="ECO:0007669"/>
    <property type="project" value="UniProtKB-KW"/>
</dbReference>
<keyword evidence="8 9" id="KW-0472">Membrane</keyword>
<evidence type="ECO:0000313" key="13">
    <source>
        <dbReference type="Proteomes" id="UP000534783"/>
    </source>
</evidence>
<dbReference type="InterPro" id="IPR001872">
    <property type="entry name" value="Peptidase_A8"/>
</dbReference>
<dbReference type="PRINTS" id="PR00781">
    <property type="entry name" value="LIPOSIGPTASE"/>
</dbReference>
<evidence type="ECO:0000313" key="12">
    <source>
        <dbReference type="EMBL" id="NKE69917.1"/>
    </source>
</evidence>
<dbReference type="Proteomes" id="UP000534783">
    <property type="component" value="Unassembled WGS sequence"/>
</dbReference>
<dbReference type="GO" id="GO:0004190">
    <property type="term" value="F:aspartic-type endopeptidase activity"/>
    <property type="evidence" value="ECO:0007669"/>
    <property type="project" value="UniProtKB-UniRule"/>
</dbReference>
<keyword evidence="6 9" id="KW-0378">Hydrolase</keyword>
<organism evidence="12 13">
    <name type="scientific">Candidatus Manganitrophus noduliformans</name>
    <dbReference type="NCBI Taxonomy" id="2606439"/>
    <lineage>
        <taxon>Bacteria</taxon>
        <taxon>Pseudomonadati</taxon>
        <taxon>Nitrospirota</taxon>
        <taxon>Nitrospiria</taxon>
        <taxon>Candidatus Troglogloeales</taxon>
        <taxon>Candidatus Manganitrophaceae</taxon>
        <taxon>Candidatus Manganitrophus</taxon>
    </lineage>
</organism>
<protein>
    <recommendedName>
        <fullName evidence="9">Lipoprotein signal peptidase</fullName>
        <ecNumber evidence="9">3.4.23.36</ecNumber>
    </recommendedName>
    <alternativeName>
        <fullName evidence="9">Prolipoprotein signal peptidase</fullName>
    </alternativeName>
    <alternativeName>
        <fullName evidence="9">Signal peptidase II</fullName>
        <shortName evidence="9">SPase II</shortName>
    </alternativeName>
</protein>
<evidence type="ECO:0000256" key="5">
    <source>
        <dbReference type="ARBA" id="ARBA00022750"/>
    </source>
</evidence>
<comment type="similarity">
    <text evidence="1 9 11">Belongs to the peptidase A8 family.</text>
</comment>
<evidence type="ECO:0000256" key="8">
    <source>
        <dbReference type="ARBA" id="ARBA00023136"/>
    </source>
</evidence>
<keyword evidence="4 9" id="KW-0812">Transmembrane</keyword>
<reference evidence="12 13" key="1">
    <citation type="journal article" date="2020" name="Nature">
        <title>Bacterial chemolithoautotrophy via manganese oxidation.</title>
        <authorList>
            <person name="Yu H."/>
            <person name="Leadbetter J.R."/>
        </authorList>
    </citation>
    <scope>NUCLEOTIDE SEQUENCE [LARGE SCALE GENOMIC DNA]</scope>
    <source>
        <strain evidence="12 13">Mn-1</strain>
    </source>
</reference>
<feature type="active site" evidence="9">
    <location>
        <position position="124"/>
    </location>
</feature>
<comment type="function">
    <text evidence="9 10">This protein specifically catalyzes the removal of signal peptides from prolipoproteins.</text>
</comment>
<dbReference type="AlphaFoldDB" id="A0A7X6DMN7"/>
<evidence type="ECO:0000256" key="2">
    <source>
        <dbReference type="ARBA" id="ARBA00022475"/>
    </source>
</evidence>
<feature type="transmembrane region" description="Helical" evidence="9">
    <location>
        <begin position="71"/>
        <end position="89"/>
    </location>
</feature>
<sequence>MLLGQIKLIFLTLIGGGTIILDQITKLLIQNAFRLHESVVVIQDFFSLTYIRNPGAAFGLFADQSAGFRSIFFLVVSIVALSILLYFLAQTPKEDKSSLVAISLLFGGAIGNLIDRVRMGEVVDFLDFYVGQFHWPAFNVADSAITIGISLLMFNLFWLKKEIPTANLRGCE</sequence>
<name>A0A7X6DMN7_9BACT</name>
<dbReference type="GO" id="GO:0005886">
    <property type="term" value="C:plasma membrane"/>
    <property type="evidence" value="ECO:0007669"/>
    <property type="project" value="UniProtKB-SubCell"/>
</dbReference>
<proteinExistence type="inferred from homology"/>
<comment type="subcellular location">
    <subcellularLocation>
        <location evidence="9">Cell membrane</location>
        <topology evidence="9">Multi-pass membrane protein</topology>
    </subcellularLocation>
</comment>
<keyword evidence="13" id="KW-1185">Reference proteome</keyword>
<evidence type="ECO:0000256" key="1">
    <source>
        <dbReference type="ARBA" id="ARBA00006139"/>
    </source>
</evidence>
<evidence type="ECO:0000256" key="7">
    <source>
        <dbReference type="ARBA" id="ARBA00022989"/>
    </source>
</evidence>
<evidence type="ECO:0000256" key="6">
    <source>
        <dbReference type="ARBA" id="ARBA00022801"/>
    </source>
</evidence>
<dbReference type="HAMAP" id="MF_00161">
    <property type="entry name" value="LspA"/>
    <property type="match status" value="1"/>
</dbReference>
<accession>A0A7X6DMN7</accession>
<comment type="catalytic activity">
    <reaction evidence="9 10">
        <text>Release of signal peptides from bacterial membrane prolipoproteins. Hydrolyzes -Xaa-Yaa-Zaa-|-(S,diacylglyceryl)Cys-, in which Xaa is hydrophobic (preferably Leu), and Yaa (Ala or Ser) and Zaa (Gly or Ala) have small, neutral side chains.</text>
        <dbReference type="EC" id="3.4.23.36"/>
    </reaction>
</comment>
<keyword evidence="3 9" id="KW-0645">Protease</keyword>
<comment type="caution">
    <text evidence="9">Lacks conserved residue(s) required for the propagation of feature annotation.</text>
</comment>
<dbReference type="EMBL" id="VTOW01000001">
    <property type="protein sequence ID" value="NKE69917.1"/>
    <property type="molecule type" value="Genomic_DNA"/>
</dbReference>
<keyword evidence="7 9" id="KW-1133">Transmembrane helix</keyword>
<dbReference type="PANTHER" id="PTHR33695">
    <property type="entry name" value="LIPOPROTEIN SIGNAL PEPTIDASE"/>
    <property type="match status" value="1"/>
</dbReference>
<dbReference type="UniPathway" id="UPA00665"/>
<evidence type="ECO:0000256" key="11">
    <source>
        <dbReference type="RuleBase" id="RU004181"/>
    </source>
</evidence>
<gene>
    <name evidence="9 12" type="primary">lspA</name>
    <name evidence="12" type="ORF">MNODULE_04055</name>
</gene>
<evidence type="ECO:0000256" key="10">
    <source>
        <dbReference type="RuleBase" id="RU000594"/>
    </source>
</evidence>
<keyword evidence="2 9" id="KW-1003">Cell membrane</keyword>
<dbReference type="PANTHER" id="PTHR33695:SF1">
    <property type="entry name" value="LIPOPROTEIN SIGNAL PEPTIDASE"/>
    <property type="match status" value="1"/>
</dbReference>
<comment type="caution">
    <text evidence="12">The sequence shown here is derived from an EMBL/GenBank/DDBJ whole genome shotgun (WGS) entry which is preliminary data.</text>
</comment>
<dbReference type="EC" id="3.4.23.36" evidence="9"/>
<feature type="transmembrane region" description="Helical" evidence="9">
    <location>
        <begin position="96"/>
        <end position="114"/>
    </location>
</feature>
<evidence type="ECO:0000256" key="4">
    <source>
        <dbReference type="ARBA" id="ARBA00022692"/>
    </source>
</evidence>
<keyword evidence="5 9" id="KW-0064">Aspartyl protease</keyword>
<feature type="active site" evidence="9">
    <location>
        <position position="142"/>
    </location>
</feature>
<evidence type="ECO:0000256" key="3">
    <source>
        <dbReference type="ARBA" id="ARBA00022670"/>
    </source>
</evidence>
<evidence type="ECO:0000256" key="9">
    <source>
        <dbReference type="HAMAP-Rule" id="MF_00161"/>
    </source>
</evidence>
<dbReference type="NCBIfam" id="TIGR00077">
    <property type="entry name" value="lspA"/>
    <property type="match status" value="1"/>
</dbReference>